<reference evidence="1 2" key="1">
    <citation type="submission" date="2022-06" db="EMBL/GenBank/DDBJ databases">
        <title>Isolation of gut microbiota from human fecal samples.</title>
        <authorList>
            <person name="Pamer E.G."/>
            <person name="Barat B."/>
            <person name="Waligurski E."/>
            <person name="Medina S."/>
            <person name="Paddock L."/>
            <person name="Mostad J."/>
        </authorList>
    </citation>
    <scope>NUCLEOTIDE SEQUENCE [LARGE SCALE GENOMIC DNA]</scope>
    <source>
        <strain evidence="1 2">SL.3.17</strain>
    </source>
</reference>
<protein>
    <submittedName>
        <fullName evidence="1">DUF2800 domain-containing protein</fullName>
    </submittedName>
</protein>
<dbReference type="Proteomes" id="UP001524502">
    <property type="component" value="Unassembled WGS sequence"/>
</dbReference>
<sequence length="70" mass="7932">MSQERKHALLSASSASRWLICHPSVRLEDQFPDAASDYAEEGSLAHEICELKVRQNFIKKQSAATFKKKL</sequence>
<proteinExistence type="predicted"/>
<evidence type="ECO:0000313" key="1">
    <source>
        <dbReference type="EMBL" id="MCQ4638712.1"/>
    </source>
</evidence>
<dbReference type="Pfam" id="PF10926">
    <property type="entry name" value="DUF2800"/>
    <property type="match status" value="1"/>
</dbReference>
<accession>A0ABT1RU57</accession>
<comment type="caution">
    <text evidence="1">The sequence shown here is derived from an EMBL/GenBank/DDBJ whole genome shotgun (WGS) entry which is preliminary data.</text>
</comment>
<gene>
    <name evidence="1" type="ORF">NE619_18470</name>
</gene>
<dbReference type="InterPro" id="IPR021229">
    <property type="entry name" value="DUF2800"/>
</dbReference>
<feature type="non-terminal residue" evidence="1">
    <location>
        <position position="70"/>
    </location>
</feature>
<dbReference type="EMBL" id="JANFXK010000149">
    <property type="protein sequence ID" value="MCQ4638712.1"/>
    <property type="molecule type" value="Genomic_DNA"/>
</dbReference>
<name>A0ABT1RU57_9FIRM</name>
<keyword evidence="2" id="KW-1185">Reference proteome</keyword>
<organism evidence="1 2">
    <name type="scientific">Anaerovorax odorimutans</name>
    <dbReference type="NCBI Taxonomy" id="109327"/>
    <lineage>
        <taxon>Bacteria</taxon>
        <taxon>Bacillati</taxon>
        <taxon>Bacillota</taxon>
        <taxon>Clostridia</taxon>
        <taxon>Peptostreptococcales</taxon>
        <taxon>Anaerovoracaceae</taxon>
        <taxon>Anaerovorax</taxon>
    </lineage>
</organism>
<dbReference type="RefSeq" id="WP_256133893.1">
    <property type="nucleotide sequence ID" value="NZ_JANFXK010000149.1"/>
</dbReference>
<evidence type="ECO:0000313" key="2">
    <source>
        <dbReference type="Proteomes" id="UP001524502"/>
    </source>
</evidence>